<reference evidence="3 5" key="3">
    <citation type="submission" date="2016-09" db="EMBL/GenBank/DDBJ databases">
        <authorList>
            <consortium name="Pathogen Informatics"/>
        </authorList>
    </citation>
    <scope>NUCLEOTIDE SEQUENCE [LARGE SCALE GENOMIC DNA]</scope>
</reference>
<dbReference type="AlphaFoldDB" id="A0A060RXJ2"/>
<accession>A0A060RXJ2</accession>
<evidence type="ECO:0000313" key="4">
    <source>
        <dbReference type="Proteomes" id="UP000027581"/>
    </source>
</evidence>
<dbReference type="VEuPathDB" id="PlasmoDB:PRG01_0920400"/>
<evidence type="ECO:0000259" key="1">
    <source>
        <dbReference type="Pfam" id="PF10338"/>
    </source>
</evidence>
<dbReference type="EMBL" id="HG810770">
    <property type="protein sequence ID" value="CDO64190.1"/>
    <property type="molecule type" value="Genomic_DNA"/>
</dbReference>
<evidence type="ECO:0000313" key="5">
    <source>
        <dbReference type="Proteomes" id="UP000240500"/>
    </source>
</evidence>
<protein>
    <recommendedName>
        <fullName evidence="1">DUF2423 domain-containing protein</fullName>
    </recommendedName>
</protein>
<feature type="domain" description="DUF2423" evidence="1">
    <location>
        <begin position="1"/>
        <end position="43"/>
    </location>
</feature>
<gene>
    <name evidence="2" type="ORF">PRCDC_0911000</name>
    <name evidence="3" type="ORF">PRG01_0920400</name>
</gene>
<evidence type="ECO:0000313" key="3">
    <source>
        <dbReference type="EMBL" id="SOV78857.1"/>
    </source>
</evidence>
<reference evidence="2" key="1">
    <citation type="submission" date="2014-01" db="EMBL/GenBank/DDBJ databases">
        <authorList>
            <person name="Aslett M."/>
        </authorList>
    </citation>
    <scope>NUCLEOTIDE SEQUENCE</scope>
    <source>
        <strain evidence="2">CDC</strain>
    </source>
</reference>
<dbReference type="EMBL" id="LT969572">
    <property type="protein sequence ID" value="SOV78857.1"/>
    <property type="molecule type" value="Genomic_DNA"/>
</dbReference>
<reference evidence="2" key="2">
    <citation type="submission" date="2014-05" db="EMBL/GenBank/DDBJ databases">
        <title>The genome sequences of chimpanzee malaria parasites reveal the path to human adaptation.</title>
        <authorList>
            <person name="Otto T.D."/>
            <person name="Rayner J.C."/>
            <person name="Boehme U."/>
            <person name="Pain A."/>
            <person name="Spottiswoode N."/>
            <person name="Sanders M."/>
            <person name="Quail M."/>
            <person name="Ollomo B."/>
            <person name="Renaud F."/>
            <person name="Thomas A.W."/>
            <person name="Prugnolle F."/>
            <person name="Conway D.J."/>
            <person name="Newbold C."/>
            <person name="Berriman M."/>
        </authorList>
    </citation>
    <scope>NUCLEOTIDE SEQUENCE [LARGE SCALE GENOMIC DNA]</scope>
    <source>
        <strain evidence="2">CDC</strain>
    </source>
</reference>
<organism evidence="2 4">
    <name type="scientific">Plasmodium reichenowi</name>
    <dbReference type="NCBI Taxonomy" id="5854"/>
    <lineage>
        <taxon>Eukaryota</taxon>
        <taxon>Sar</taxon>
        <taxon>Alveolata</taxon>
        <taxon>Apicomplexa</taxon>
        <taxon>Aconoidasida</taxon>
        <taxon>Haemosporida</taxon>
        <taxon>Plasmodiidae</taxon>
        <taxon>Plasmodium</taxon>
        <taxon>Plasmodium (Laverania)</taxon>
    </lineage>
</organism>
<dbReference type="InterPro" id="IPR019434">
    <property type="entry name" value="DUF2423"/>
</dbReference>
<proteinExistence type="predicted"/>
<dbReference type="VEuPathDB" id="PlasmoDB:PRCDC_0911000"/>
<name>A0A060RXJ2_PLARE</name>
<dbReference type="OrthoDB" id="439961at2759"/>
<keyword evidence="4" id="KW-1185">Reference proteome</keyword>
<dbReference type="Pfam" id="PF10338">
    <property type="entry name" value="YBL028C_N"/>
    <property type="match status" value="1"/>
</dbReference>
<sequence length="147" mass="17373">MGKGLRSKVKRRFRTIKRIHVREHVEKPNLKKLNDRIKSMLNNKDIYQDLVRPPNKFLHPDDENAVIPQHKITKKIDFRSEALPLSGFATVGNRRKYNLTEQMSLKNEFGGNANFFENTEVSKMIEEMHKRSKEVMKVIKNNEQKDK</sequence>
<dbReference type="Proteomes" id="UP000027581">
    <property type="component" value="Unassembled WGS sequence"/>
</dbReference>
<evidence type="ECO:0000313" key="2">
    <source>
        <dbReference type="EMBL" id="CDO64190.1"/>
    </source>
</evidence>
<dbReference type="Proteomes" id="UP000240500">
    <property type="component" value="Chromosome 9"/>
</dbReference>